<feature type="compositionally biased region" description="Basic and acidic residues" evidence="1">
    <location>
        <begin position="78"/>
        <end position="92"/>
    </location>
</feature>
<dbReference type="AlphaFoldDB" id="A0AA36E8E8"/>
<keyword evidence="3" id="KW-1185">Reference proteome</keyword>
<evidence type="ECO:0000313" key="2">
    <source>
        <dbReference type="EMBL" id="CAI9286077.1"/>
    </source>
</evidence>
<proteinExistence type="predicted"/>
<sequence>MKSCIADVNGLPSDITETSDLMITIMVKRHLSRKIRIVFALIHRLEGISESSFILKQRGEGVTQSKKEYPKHIVKPIVKSETEPKGKEKLVSEEPVIDNSEDEEPNENELKGRKECEAQMDEHQRIICEAEAKEKVECKSRVMLESRKLLFLV</sequence>
<name>A0AA36E8E8_LACSI</name>
<evidence type="ECO:0000256" key="1">
    <source>
        <dbReference type="SAM" id="MobiDB-lite"/>
    </source>
</evidence>
<accession>A0AA36E8E8</accession>
<organism evidence="2 3">
    <name type="scientific">Lactuca saligna</name>
    <name type="common">Willowleaf lettuce</name>
    <dbReference type="NCBI Taxonomy" id="75948"/>
    <lineage>
        <taxon>Eukaryota</taxon>
        <taxon>Viridiplantae</taxon>
        <taxon>Streptophyta</taxon>
        <taxon>Embryophyta</taxon>
        <taxon>Tracheophyta</taxon>
        <taxon>Spermatophyta</taxon>
        <taxon>Magnoliopsida</taxon>
        <taxon>eudicotyledons</taxon>
        <taxon>Gunneridae</taxon>
        <taxon>Pentapetalae</taxon>
        <taxon>asterids</taxon>
        <taxon>campanulids</taxon>
        <taxon>Asterales</taxon>
        <taxon>Asteraceae</taxon>
        <taxon>Cichorioideae</taxon>
        <taxon>Cichorieae</taxon>
        <taxon>Lactucinae</taxon>
        <taxon>Lactuca</taxon>
    </lineage>
</organism>
<protein>
    <submittedName>
        <fullName evidence="2">Uncharacterized protein</fullName>
    </submittedName>
</protein>
<dbReference type="EMBL" id="OX465081">
    <property type="protein sequence ID" value="CAI9286077.1"/>
    <property type="molecule type" value="Genomic_DNA"/>
</dbReference>
<feature type="region of interest" description="Disordered" evidence="1">
    <location>
        <begin position="78"/>
        <end position="113"/>
    </location>
</feature>
<gene>
    <name evidence="2" type="ORF">LSALG_LOCUS25514</name>
</gene>
<dbReference type="Proteomes" id="UP001177003">
    <property type="component" value="Chromosome 5"/>
</dbReference>
<feature type="compositionally biased region" description="Acidic residues" evidence="1">
    <location>
        <begin position="95"/>
        <end position="107"/>
    </location>
</feature>
<evidence type="ECO:0000313" key="3">
    <source>
        <dbReference type="Proteomes" id="UP001177003"/>
    </source>
</evidence>
<reference evidence="2" key="1">
    <citation type="submission" date="2023-04" db="EMBL/GenBank/DDBJ databases">
        <authorList>
            <person name="Vijverberg K."/>
            <person name="Xiong W."/>
            <person name="Schranz E."/>
        </authorList>
    </citation>
    <scope>NUCLEOTIDE SEQUENCE</scope>
</reference>